<sequence>NIIQKRYSSISPPPQESLLPQKFLPPQTPFLSQAHSLSQASLLPQALSVLLSQVPSNWTFGPSVFQLFLPPFNTYHTLSLMLFNLYYTPTPQFTSSSFQVS</sequence>
<proteinExistence type="predicted"/>
<name>A0ACA9LJX6_9GLOM</name>
<keyword evidence="2" id="KW-1185">Reference proteome</keyword>
<organism evidence="1 2">
    <name type="scientific">Racocetra persica</name>
    <dbReference type="NCBI Taxonomy" id="160502"/>
    <lineage>
        <taxon>Eukaryota</taxon>
        <taxon>Fungi</taxon>
        <taxon>Fungi incertae sedis</taxon>
        <taxon>Mucoromycota</taxon>
        <taxon>Glomeromycotina</taxon>
        <taxon>Glomeromycetes</taxon>
        <taxon>Diversisporales</taxon>
        <taxon>Gigasporaceae</taxon>
        <taxon>Racocetra</taxon>
    </lineage>
</organism>
<reference evidence="1" key="1">
    <citation type="submission" date="2021-06" db="EMBL/GenBank/DDBJ databases">
        <authorList>
            <person name="Kallberg Y."/>
            <person name="Tangrot J."/>
            <person name="Rosling A."/>
        </authorList>
    </citation>
    <scope>NUCLEOTIDE SEQUENCE</scope>
    <source>
        <strain evidence="1">MA461A</strain>
    </source>
</reference>
<dbReference type="EMBL" id="CAJVQC010003675">
    <property type="protein sequence ID" value="CAG8530665.1"/>
    <property type="molecule type" value="Genomic_DNA"/>
</dbReference>
<gene>
    <name evidence="1" type="ORF">RPERSI_LOCUS3124</name>
</gene>
<evidence type="ECO:0000313" key="1">
    <source>
        <dbReference type="EMBL" id="CAG8530665.1"/>
    </source>
</evidence>
<evidence type="ECO:0000313" key="2">
    <source>
        <dbReference type="Proteomes" id="UP000789920"/>
    </source>
</evidence>
<accession>A0ACA9LJX6</accession>
<protein>
    <submittedName>
        <fullName evidence="1">10359_t:CDS:1</fullName>
    </submittedName>
</protein>
<comment type="caution">
    <text evidence="1">The sequence shown here is derived from an EMBL/GenBank/DDBJ whole genome shotgun (WGS) entry which is preliminary data.</text>
</comment>
<feature type="non-terminal residue" evidence="1">
    <location>
        <position position="1"/>
    </location>
</feature>
<dbReference type="Proteomes" id="UP000789920">
    <property type="component" value="Unassembled WGS sequence"/>
</dbReference>